<dbReference type="AlphaFoldDB" id="A0A483CW72"/>
<proteinExistence type="predicted"/>
<organism evidence="3 4">
    <name type="scientific">Methanofollis fontis</name>
    <dbReference type="NCBI Taxonomy" id="2052832"/>
    <lineage>
        <taxon>Archaea</taxon>
        <taxon>Methanobacteriati</taxon>
        <taxon>Methanobacteriota</taxon>
        <taxon>Stenosarchaea group</taxon>
        <taxon>Methanomicrobia</taxon>
        <taxon>Methanomicrobiales</taxon>
        <taxon>Methanomicrobiaceae</taxon>
        <taxon>Methanofollis</taxon>
    </lineage>
</organism>
<feature type="domain" description="N-acetyltransferase" evidence="2">
    <location>
        <begin position="22"/>
        <end position="187"/>
    </location>
</feature>
<dbReference type="Pfam" id="PF00583">
    <property type="entry name" value="Acetyltransf_1"/>
    <property type="match status" value="1"/>
</dbReference>
<accession>A0A483CW72</accession>
<gene>
    <name evidence="3" type="ORF">CUJ86_01400</name>
</gene>
<evidence type="ECO:0000313" key="4">
    <source>
        <dbReference type="Proteomes" id="UP000292580"/>
    </source>
</evidence>
<keyword evidence="4" id="KW-1185">Reference proteome</keyword>
<comment type="caution">
    <text evidence="3">The sequence shown here is derived from an EMBL/GenBank/DDBJ whole genome shotgun (WGS) entry which is preliminary data.</text>
</comment>
<dbReference type="GO" id="GO:0016747">
    <property type="term" value="F:acyltransferase activity, transferring groups other than amino-acyl groups"/>
    <property type="evidence" value="ECO:0007669"/>
    <property type="project" value="InterPro"/>
</dbReference>
<evidence type="ECO:0000313" key="3">
    <source>
        <dbReference type="EMBL" id="TAJ45420.1"/>
    </source>
</evidence>
<reference evidence="3 4" key="1">
    <citation type="submission" date="2017-11" db="EMBL/GenBank/DDBJ databases">
        <title>Isolation and Characterization of Methanofollis Species from Methane Seep Offshore SW Taiwan.</title>
        <authorList>
            <person name="Teng N.-H."/>
            <person name="Lai M.-C."/>
            <person name="Chen S.-C."/>
        </authorList>
    </citation>
    <scope>NUCLEOTIDE SEQUENCE [LARGE SCALE GENOMIC DNA]</scope>
    <source>
        <strain evidence="3 4">FWC-SCC2</strain>
    </source>
</reference>
<dbReference type="InterPro" id="IPR000182">
    <property type="entry name" value="GNAT_dom"/>
</dbReference>
<evidence type="ECO:0000256" key="1">
    <source>
        <dbReference type="SAM" id="MobiDB-lite"/>
    </source>
</evidence>
<dbReference type="PANTHER" id="PTHR43617">
    <property type="entry name" value="L-AMINO ACID N-ACETYLTRANSFERASE"/>
    <property type="match status" value="1"/>
</dbReference>
<dbReference type="EMBL" id="PGCL01000001">
    <property type="protein sequence ID" value="TAJ45420.1"/>
    <property type="molecule type" value="Genomic_DNA"/>
</dbReference>
<dbReference type="CDD" id="cd04301">
    <property type="entry name" value="NAT_SF"/>
    <property type="match status" value="1"/>
</dbReference>
<feature type="region of interest" description="Disordered" evidence="1">
    <location>
        <begin position="1"/>
        <end position="22"/>
    </location>
</feature>
<dbReference type="SUPFAM" id="SSF55729">
    <property type="entry name" value="Acyl-CoA N-acyltransferases (Nat)"/>
    <property type="match status" value="1"/>
</dbReference>
<name>A0A483CW72_9EURY</name>
<dbReference type="Proteomes" id="UP000292580">
    <property type="component" value="Unassembled WGS sequence"/>
</dbReference>
<dbReference type="PROSITE" id="PS51186">
    <property type="entry name" value="GNAT"/>
    <property type="match status" value="1"/>
</dbReference>
<dbReference type="InterPro" id="IPR016181">
    <property type="entry name" value="Acyl_CoA_acyltransferase"/>
</dbReference>
<keyword evidence="3" id="KW-0808">Transferase</keyword>
<dbReference type="Gene3D" id="3.40.630.30">
    <property type="match status" value="1"/>
</dbReference>
<evidence type="ECO:0000259" key="2">
    <source>
        <dbReference type="PROSITE" id="PS51186"/>
    </source>
</evidence>
<dbReference type="OrthoDB" id="110201at2157"/>
<dbReference type="RefSeq" id="WP_130645774.1">
    <property type="nucleotide sequence ID" value="NZ_PGCL01000001.1"/>
</dbReference>
<protein>
    <submittedName>
        <fullName evidence="3">GNAT family N-acetyltransferase</fullName>
    </submittedName>
</protein>
<sequence>MTLFPSSSPVNPPGATDAVGTPVIRRSRPDDFEGVYSLYLDVAAIPGGIARSQDEITPDYVVSFLGRSGAAGLSMVALDGDRIVGEVHAARPVLRAFSHMLTDLTICVRPAYQGRGWGRRLFSEFLRVVREDMPDVRRVELFTRQSNRRAIAFYTSLGFCMEGILRGRIAGVDGDLEDDILMGWVRPPPGDDDDRY</sequence>
<dbReference type="InterPro" id="IPR050276">
    <property type="entry name" value="MshD_Acetyltransferase"/>
</dbReference>